<dbReference type="Pfam" id="PF07890">
    <property type="entry name" value="Rrp15p"/>
    <property type="match status" value="1"/>
</dbReference>
<gene>
    <name evidence="3" type="ORF">M513_02215</name>
    <name evidence="4" type="ORF">M514_02215</name>
</gene>
<proteinExistence type="inferred from homology"/>
<reference evidence="3 5" key="1">
    <citation type="journal article" date="2014" name="Nat. Genet.">
        <title>Genome and transcriptome of the porcine whipworm Trichuris suis.</title>
        <authorList>
            <person name="Jex A.R."/>
            <person name="Nejsum P."/>
            <person name="Schwarz E.M."/>
            <person name="Hu L."/>
            <person name="Young N.D."/>
            <person name="Hall R.S."/>
            <person name="Korhonen P.K."/>
            <person name="Liao S."/>
            <person name="Thamsborg S."/>
            <person name="Xia J."/>
            <person name="Xu P."/>
            <person name="Wang S."/>
            <person name="Scheerlinck J.P."/>
            <person name="Hofmann A."/>
            <person name="Sternberg P.W."/>
            <person name="Wang J."/>
            <person name="Gasser R.B."/>
        </authorList>
    </citation>
    <scope>NUCLEOTIDE SEQUENCE [LARGE SCALE GENOMIC DNA]</scope>
    <source>
        <strain evidence="4">DCEP-RM93F</strain>
        <strain evidence="3">DCEP-RM93M</strain>
    </source>
</reference>
<dbReference type="Proteomes" id="UP000030764">
    <property type="component" value="Unassembled WGS sequence"/>
</dbReference>
<protein>
    <recommendedName>
        <fullName evidence="2">RRP15-like protein</fullName>
    </recommendedName>
</protein>
<evidence type="ECO:0000313" key="4">
    <source>
        <dbReference type="EMBL" id="KFD70062.1"/>
    </source>
</evidence>
<organism evidence="3 5">
    <name type="scientific">Trichuris suis</name>
    <name type="common">pig whipworm</name>
    <dbReference type="NCBI Taxonomy" id="68888"/>
    <lineage>
        <taxon>Eukaryota</taxon>
        <taxon>Metazoa</taxon>
        <taxon>Ecdysozoa</taxon>
        <taxon>Nematoda</taxon>
        <taxon>Enoplea</taxon>
        <taxon>Dorylaimia</taxon>
        <taxon>Trichinellida</taxon>
        <taxon>Trichuridae</taxon>
        <taxon>Trichuris</taxon>
    </lineage>
</organism>
<sequence length="135" mass="15581">MDAEKRSRSVDRKPWQSLCYVKPSVVADKVKNVQLRKTATKGVVRLFNAVKDRQVSMERSMKEAGTMAKQDKVIRSADNKAFYNQLYPSDHASSTGKEVKSEPEELSSKWEVLRDNFLISPKLKSFRDWDKNELL</sequence>
<name>A0A085MIB2_9BILA</name>
<evidence type="ECO:0000313" key="3">
    <source>
        <dbReference type="EMBL" id="KFD56958.1"/>
    </source>
</evidence>
<dbReference type="OrthoDB" id="20949at2759"/>
<dbReference type="PANTHER" id="PTHR13245:SF14">
    <property type="entry name" value="RRP15-LIKE PROTEIN"/>
    <property type="match status" value="1"/>
</dbReference>
<dbReference type="GO" id="GO:0000470">
    <property type="term" value="P:maturation of LSU-rRNA"/>
    <property type="evidence" value="ECO:0007669"/>
    <property type="project" value="TreeGrafter"/>
</dbReference>
<dbReference type="AlphaFoldDB" id="A0A085MIB2"/>
<evidence type="ECO:0000313" key="5">
    <source>
        <dbReference type="Proteomes" id="UP000030764"/>
    </source>
</evidence>
<comment type="similarity">
    <text evidence="1">Belongs to the RRP15 family.</text>
</comment>
<evidence type="ECO:0000256" key="2">
    <source>
        <dbReference type="ARBA" id="ARBA00017475"/>
    </source>
</evidence>
<feature type="non-terminal residue" evidence="3">
    <location>
        <position position="135"/>
    </location>
</feature>
<accession>A0A085MIB2</accession>
<dbReference type="PANTHER" id="PTHR13245">
    <property type="entry name" value="RRP15-LIKE PROTEIN"/>
    <property type="match status" value="1"/>
</dbReference>
<dbReference type="InterPro" id="IPR012459">
    <property type="entry name" value="Rrp15"/>
</dbReference>
<dbReference type="EMBL" id="KL363191">
    <property type="protein sequence ID" value="KFD56958.1"/>
    <property type="molecule type" value="Genomic_DNA"/>
</dbReference>
<dbReference type="EMBL" id="KL367490">
    <property type="protein sequence ID" value="KFD70062.1"/>
    <property type="molecule type" value="Genomic_DNA"/>
</dbReference>
<dbReference type="GO" id="GO:0030687">
    <property type="term" value="C:preribosome, large subunit precursor"/>
    <property type="evidence" value="ECO:0007669"/>
    <property type="project" value="TreeGrafter"/>
</dbReference>
<keyword evidence="5" id="KW-1185">Reference proteome</keyword>
<dbReference type="GO" id="GO:0000460">
    <property type="term" value="P:maturation of 5.8S rRNA"/>
    <property type="evidence" value="ECO:0007669"/>
    <property type="project" value="TreeGrafter"/>
</dbReference>
<evidence type="ECO:0000256" key="1">
    <source>
        <dbReference type="ARBA" id="ARBA00007462"/>
    </source>
</evidence>
<dbReference type="Proteomes" id="UP000030758">
    <property type="component" value="Unassembled WGS sequence"/>
</dbReference>